<sequence length="465" mass="48568">MVRHPDSRARRVLTWLTRPLPPPPERLRRGPLRAGAFDPAPRAGGLVAPPGADGSGSSPSGGSGSPLRSTRLTSQLGVALGVAFGICFLTGLYSHLLQHPAGWLPLPERPAGLYRVTQGLHVATGLAAVPLLGVKLWSVYPRLFTWPPVRDPAHAAARLSVAALVGAALFQLVSGMLNIAHWYGPMPFFFTNAHYWVAWLAAGALTSHVGVQLPVIREALRGRAATGRAGTPESGDATRSAAGRSETPAGGDAAPDRSGTPGGREAAAGRRELLLAVSLAAGVITVATLGQTVRFLSPVSLLAPRRPGTGPQGLPVNRTAAAAGVRAAALDPGYRLTVTGLGRTVELSLADLAALPQHTTVLPIACVEGWSSVGTWTGVRLMDLLRLIDADPGECTAEVRSLQAGGRHRTSKVGNPADERTLVALRLGGEPLALDHGYPARLIAPNRPGVQQTKWIRTIAVRRAS</sequence>
<dbReference type="PRINTS" id="PR00407">
    <property type="entry name" value="EUMOPTERIN"/>
</dbReference>
<dbReference type="InterPro" id="IPR008335">
    <property type="entry name" value="Mopterin_OxRdtase_euk"/>
</dbReference>
<feature type="region of interest" description="Disordered" evidence="1">
    <location>
        <begin position="15"/>
        <end position="68"/>
    </location>
</feature>
<feature type="transmembrane region" description="Helical" evidence="2">
    <location>
        <begin position="159"/>
        <end position="183"/>
    </location>
</feature>
<feature type="transmembrane region" description="Helical" evidence="2">
    <location>
        <begin position="195"/>
        <end position="216"/>
    </location>
</feature>
<feature type="transmembrane region" description="Helical" evidence="2">
    <location>
        <begin position="273"/>
        <end position="296"/>
    </location>
</feature>
<dbReference type="RefSeq" id="WP_203676164.1">
    <property type="nucleotide sequence ID" value="NZ_BOMW01000002.1"/>
</dbReference>
<feature type="region of interest" description="Disordered" evidence="1">
    <location>
        <begin position="224"/>
        <end position="265"/>
    </location>
</feature>
<dbReference type="EMBL" id="BOMW01000002">
    <property type="protein sequence ID" value="GIF02612.1"/>
    <property type="molecule type" value="Genomic_DNA"/>
</dbReference>
<dbReference type="GO" id="GO:0016491">
    <property type="term" value="F:oxidoreductase activity"/>
    <property type="evidence" value="ECO:0007669"/>
    <property type="project" value="InterPro"/>
</dbReference>
<evidence type="ECO:0000256" key="1">
    <source>
        <dbReference type="SAM" id="MobiDB-lite"/>
    </source>
</evidence>
<feature type="transmembrane region" description="Helical" evidence="2">
    <location>
        <begin position="76"/>
        <end position="96"/>
    </location>
</feature>
<feature type="transmembrane region" description="Helical" evidence="2">
    <location>
        <begin position="116"/>
        <end position="138"/>
    </location>
</feature>
<dbReference type="CDD" id="cd00321">
    <property type="entry name" value="SO_family_Moco"/>
    <property type="match status" value="1"/>
</dbReference>
<accession>A0A919KDJ5</accession>
<dbReference type="InterPro" id="IPR036374">
    <property type="entry name" value="OxRdtase_Mopterin-bd_sf"/>
</dbReference>
<feature type="domain" description="Oxidoreductase molybdopterin-binding" evidence="3">
    <location>
        <begin position="333"/>
        <end position="463"/>
    </location>
</feature>
<evidence type="ECO:0000313" key="5">
    <source>
        <dbReference type="Proteomes" id="UP000629619"/>
    </source>
</evidence>
<dbReference type="Gene3D" id="3.90.420.10">
    <property type="entry name" value="Oxidoreductase, molybdopterin-binding domain"/>
    <property type="match status" value="1"/>
</dbReference>
<keyword evidence="5" id="KW-1185">Reference proteome</keyword>
<dbReference type="Pfam" id="PF00174">
    <property type="entry name" value="Oxidored_molyb"/>
    <property type="match status" value="1"/>
</dbReference>
<dbReference type="PANTHER" id="PTHR43032:SF2">
    <property type="entry name" value="BLL0505 PROTEIN"/>
    <property type="match status" value="1"/>
</dbReference>
<name>A0A919KDJ5_9ACTN</name>
<protein>
    <submittedName>
        <fullName evidence="4">Molybdopterin-binding protein</fullName>
    </submittedName>
</protein>
<dbReference type="PANTHER" id="PTHR43032">
    <property type="entry name" value="PROTEIN-METHIONINE-SULFOXIDE REDUCTASE"/>
    <property type="match status" value="1"/>
</dbReference>
<dbReference type="InterPro" id="IPR000572">
    <property type="entry name" value="OxRdtase_Mopterin-bd_dom"/>
</dbReference>
<keyword evidence="2" id="KW-0812">Transmembrane</keyword>
<keyword evidence="2" id="KW-0472">Membrane</keyword>
<organism evidence="4 5">
    <name type="scientific">Actinoplanes siamensis</name>
    <dbReference type="NCBI Taxonomy" id="1223317"/>
    <lineage>
        <taxon>Bacteria</taxon>
        <taxon>Bacillati</taxon>
        <taxon>Actinomycetota</taxon>
        <taxon>Actinomycetes</taxon>
        <taxon>Micromonosporales</taxon>
        <taxon>Micromonosporaceae</taxon>
        <taxon>Actinoplanes</taxon>
    </lineage>
</organism>
<evidence type="ECO:0000259" key="3">
    <source>
        <dbReference type="Pfam" id="PF00174"/>
    </source>
</evidence>
<dbReference type="AlphaFoldDB" id="A0A919KDJ5"/>
<reference evidence="4" key="1">
    <citation type="submission" date="2021-01" db="EMBL/GenBank/DDBJ databases">
        <title>Whole genome shotgun sequence of Actinoplanes siamensis NBRC 109076.</title>
        <authorList>
            <person name="Komaki H."/>
            <person name="Tamura T."/>
        </authorList>
    </citation>
    <scope>NUCLEOTIDE SEQUENCE</scope>
    <source>
        <strain evidence="4">NBRC 109076</strain>
    </source>
</reference>
<keyword evidence="2" id="KW-1133">Transmembrane helix</keyword>
<evidence type="ECO:0000256" key="2">
    <source>
        <dbReference type="SAM" id="Phobius"/>
    </source>
</evidence>
<evidence type="ECO:0000313" key="4">
    <source>
        <dbReference type="EMBL" id="GIF02612.1"/>
    </source>
</evidence>
<dbReference type="Proteomes" id="UP000629619">
    <property type="component" value="Unassembled WGS sequence"/>
</dbReference>
<comment type="caution">
    <text evidence="4">The sequence shown here is derived from an EMBL/GenBank/DDBJ whole genome shotgun (WGS) entry which is preliminary data.</text>
</comment>
<gene>
    <name evidence="4" type="ORF">Asi03nite_01500</name>
</gene>
<feature type="compositionally biased region" description="Low complexity" evidence="1">
    <location>
        <begin position="48"/>
        <end position="58"/>
    </location>
</feature>
<proteinExistence type="predicted"/>
<dbReference type="SUPFAM" id="SSF56524">
    <property type="entry name" value="Oxidoreductase molybdopterin-binding domain"/>
    <property type="match status" value="1"/>
</dbReference>